<dbReference type="Proteomes" id="UP000248553">
    <property type="component" value="Unassembled WGS sequence"/>
</dbReference>
<dbReference type="AlphaFoldDB" id="A0A328BTR7"/>
<name>A0A328BTR7_9BACT</name>
<reference evidence="3" key="1">
    <citation type="submission" date="2018-05" db="EMBL/GenBank/DDBJ databases">
        <authorList>
            <person name="Nie L."/>
        </authorList>
    </citation>
    <scope>NUCLEOTIDE SEQUENCE [LARGE SCALE GENOMIC DNA]</scope>
    <source>
        <strain evidence="3">NL</strain>
    </source>
</reference>
<evidence type="ECO:0000256" key="1">
    <source>
        <dbReference type="SAM" id="SignalP"/>
    </source>
</evidence>
<evidence type="ECO:0000313" key="2">
    <source>
        <dbReference type="EMBL" id="RAK70527.1"/>
    </source>
</evidence>
<organism evidence="2 3">
    <name type="scientific">Hymenobacter edaphi</name>
    <dbReference type="NCBI Taxonomy" id="2211146"/>
    <lineage>
        <taxon>Bacteria</taxon>
        <taxon>Pseudomonadati</taxon>
        <taxon>Bacteroidota</taxon>
        <taxon>Cytophagia</taxon>
        <taxon>Cytophagales</taxon>
        <taxon>Hymenobacteraceae</taxon>
        <taxon>Hymenobacter</taxon>
    </lineage>
</organism>
<keyword evidence="1" id="KW-0732">Signal</keyword>
<keyword evidence="3" id="KW-1185">Reference proteome</keyword>
<feature type="signal peptide" evidence="1">
    <location>
        <begin position="1"/>
        <end position="24"/>
    </location>
</feature>
<dbReference type="InterPro" id="IPR019619">
    <property type="entry name" value="DUF2490"/>
</dbReference>
<gene>
    <name evidence="2" type="ORF">DLM85_06750</name>
</gene>
<comment type="caution">
    <text evidence="2">The sequence shown here is derived from an EMBL/GenBank/DDBJ whole genome shotgun (WGS) entry which is preliminary data.</text>
</comment>
<dbReference type="OrthoDB" id="1118734at2"/>
<dbReference type="RefSeq" id="WP_111477277.1">
    <property type="nucleotide sequence ID" value="NZ_QHKM01000001.1"/>
</dbReference>
<accession>A0A328BTR7</accession>
<feature type="chain" id="PRO_5016316779" evidence="1">
    <location>
        <begin position="25"/>
        <end position="266"/>
    </location>
</feature>
<evidence type="ECO:0000313" key="3">
    <source>
        <dbReference type="Proteomes" id="UP000248553"/>
    </source>
</evidence>
<dbReference type="EMBL" id="QHKM01000001">
    <property type="protein sequence ID" value="RAK70527.1"/>
    <property type="molecule type" value="Genomic_DNA"/>
</dbReference>
<protein>
    <submittedName>
        <fullName evidence="2">DUF2490 domain-containing protein</fullName>
    </submittedName>
</protein>
<sequence length="266" mass="30345">MRYSFLFAAASLSGLLAAPLPARAQRAANPTQPWGSWFIGTLQLPGSEEHRWGGFFEFQARTNAVFRQYFYNELKGGLSYDINKNFVVLLGGGRYATRDYQDWGAGPLNVEKRLWGQLTLTQYASRLKLEHRYRVEQRWFSYRADSTGQRNRLRYRINAFLPLNHSALGPKTVFLSVYDEIFLNPRGPVFERNRVYAGAGYQLTRGLTLQAGWVLQANYNLPTIKQGQFVPQNTSAKNNVVLALSYRLARRNATAPAPERLPSQQD</sequence>
<proteinExistence type="predicted"/>
<dbReference type="Pfam" id="PF10677">
    <property type="entry name" value="DUF2490"/>
    <property type="match status" value="1"/>
</dbReference>